<keyword evidence="14" id="KW-1185">Reference proteome</keyword>
<evidence type="ECO:0000313" key="14">
    <source>
        <dbReference type="Proteomes" id="UP000182427"/>
    </source>
</evidence>
<accession>A0A1G7ETU6</accession>
<dbReference type="Pfam" id="PF03544">
    <property type="entry name" value="TonB_C"/>
    <property type="match status" value="1"/>
</dbReference>
<dbReference type="PROSITE" id="PS52015">
    <property type="entry name" value="TONB_CTD"/>
    <property type="match status" value="1"/>
</dbReference>
<keyword evidence="4" id="KW-1003">Cell membrane</keyword>
<comment type="subcellular location">
    <subcellularLocation>
        <location evidence="1">Cell inner membrane</location>
        <topology evidence="1">Single-pass membrane protein</topology>
        <orientation evidence="1">Periplasmic side</orientation>
    </subcellularLocation>
</comment>
<dbReference type="EMBL" id="LT629690">
    <property type="protein sequence ID" value="SDE67104.1"/>
    <property type="molecule type" value="Genomic_DNA"/>
</dbReference>
<feature type="region of interest" description="Disordered" evidence="10">
    <location>
        <begin position="53"/>
        <end position="72"/>
    </location>
</feature>
<evidence type="ECO:0000256" key="11">
    <source>
        <dbReference type="SAM" id="Phobius"/>
    </source>
</evidence>
<dbReference type="Proteomes" id="UP000182427">
    <property type="component" value="Chromosome I"/>
</dbReference>
<keyword evidence="8 11" id="KW-1133">Transmembrane helix</keyword>
<evidence type="ECO:0000256" key="5">
    <source>
        <dbReference type="ARBA" id="ARBA00022519"/>
    </source>
</evidence>
<keyword evidence="3" id="KW-0813">Transport</keyword>
<dbReference type="PANTHER" id="PTHR33446">
    <property type="entry name" value="PROTEIN TONB-RELATED"/>
    <property type="match status" value="1"/>
</dbReference>
<comment type="similarity">
    <text evidence="2">Belongs to the TonB family.</text>
</comment>
<evidence type="ECO:0000256" key="8">
    <source>
        <dbReference type="ARBA" id="ARBA00022989"/>
    </source>
</evidence>
<proteinExistence type="inferred from homology"/>
<keyword evidence="9 11" id="KW-0472">Membrane</keyword>
<evidence type="ECO:0000256" key="6">
    <source>
        <dbReference type="ARBA" id="ARBA00022692"/>
    </source>
</evidence>
<keyword evidence="6 11" id="KW-0812">Transmembrane</keyword>
<reference evidence="13 14" key="1">
    <citation type="submission" date="2016-10" db="EMBL/GenBank/DDBJ databases">
        <authorList>
            <person name="de Groot N.N."/>
        </authorList>
    </citation>
    <scope>NUCLEOTIDE SEQUENCE [LARGE SCALE GENOMIC DNA]</scope>
    <source>
        <strain evidence="13 14">GAS232</strain>
    </source>
</reference>
<evidence type="ECO:0000313" key="13">
    <source>
        <dbReference type="EMBL" id="SDE67104.1"/>
    </source>
</evidence>
<evidence type="ECO:0000259" key="12">
    <source>
        <dbReference type="PROSITE" id="PS52015"/>
    </source>
</evidence>
<keyword evidence="7" id="KW-0653">Protein transport</keyword>
<dbReference type="GO" id="GO:0055085">
    <property type="term" value="P:transmembrane transport"/>
    <property type="evidence" value="ECO:0007669"/>
    <property type="project" value="InterPro"/>
</dbReference>
<dbReference type="GO" id="GO:0005886">
    <property type="term" value="C:plasma membrane"/>
    <property type="evidence" value="ECO:0007669"/>
    <property type="project" value="UniProtKB-SubCell"/>
</dbReference>
<dbReference type="RefSeq" id="WP_083343427.1">
    <property type="nucleotide sequence ID" value="NZ_LT629690.1"/>
</dbReference>
<dbReference type="Gene3D" id="3.30.1150.10">
    <property type="match status" value="1"/>
</dbReference>
<evidence type="ECO:0000256" key="2">
    <source>
        <dbReference type="ARBA" id="ARBA00006555"/>
    </source>
</evidence>
<dbReference type="InterPro" id="IPR037682">
    <property type="entry name" value="TonB_C"/>
</dbReference>
<dbReference type="InterPro" id="IPR051045">
    <property type="entry name" value="TonB-dependent_transducer"/>
</dbReference>
<dbReference type="OrthoDB" id="123206at2"/>
<keyword evidence="5" id="KW-0997">Cell inner membrane</keyword>
<dbReference type="NCBIfam" id="TIGR01352">
    <property type="entry name" value="tonB_Cterm"/>
    <property type="match status" value="1"/>
</dbReference>
<evidence type="ECO:0000256" key="10">
    <source>
        <dbReference type="SAM" id="MobiDB-lite"/>
    </source>
</evidence>
<dbReference type="InterPro" id="IPR006260">
    <property type="entry name" value="TonB/TolA_C"/>
</dbReference>
<evidence type="ECO:0000256" key="3">
    <source>
        <dbReference type="ARBA" id="ARBA00022448"/>
    </source>
</evidence>
<evidence type="ECO:0000256" key="9">
    <source>
        <dbReference type="ARBA" id="ARBA00023136"/>
    </source>
</evidence>
<name>A0A1G7ETU6_9BACT</name>
<dbReference type="AlphaFoldDB" id="A0A1G7ETU6"/>
<evidence type="ECO:0000256" key="4">
    <source>
        <dbReference type="ARBA" id="ARBA00022475"/>
    </source>
</evidence>
<evidence type="ECO:0000256" key="1">
    <source>
        <dbReference type="ARBA" id="ARBA00004383"/>
    </source>
</evidence>
<organism evidence="13 14">
    <name type="scientific">Terriglobus roseus</name>
    <dbReference type="NCBI Taxonomy" id="392734"/>
    <lineage>
        <taxon>Bacteria</taxon>
        <taxon>Pseudomonadati</taxon>
        <taxon>Acidobacteriota</taxon>
        <taxon>Terriglobia</taxon>
        <taxon>Terriglobales</taxon>
        <taxon>Acidobacteriaceae</taxon>
        <taxon>Terriglobus</taxon>
    </lineage>
</organism>
<gene>
    <name evidence="13" type="ORF">SAMN05444167_0094</name>
</gene>
<sequence>MFEMSIVESSGALKSKSSRFVWITATFNAMVVGAMILVPLLYPEALPRTSLMSAVTAPPPPPHAAPVQQAAPQRQMRQVAAMNIFTAPRTIPHTIDRTHDAAPPLIGSGNMSIAGVMDGGGSGPIGVLGVAPGPPVVTVVKPKVTAPVLISSGVIAGNRLSGNQPVYPAIAKAAHLSGAVVLRAIISKTGEMERLTVISGPEMLRSSAVAAVQTWRYRPYLLNGEPTDVETTITVNFSLGG</sequence>
<dbReference type="GO" id="GO:0015031">
    <property type="term" value="P:protein transport"/>
    <property type="evidence" value="ECO:0007669"/>
    <property type="project" value="UniProtKB-KW"/>
</dbReference>
<dbReference type="SUPFAM" id="SSF74653">
    <property type="entry name" value="TolA/TonB C-terminal domain"/>
    <property type="match status" value="1"/>
</dbReference>
<protein>
    <submittedName>
        <fullName evidence="13">Protein TonB</fullName>
    </submittedName>
</protein>
<feature type="domain" description="TonB C-terminal" evidence="12">
    <location>
        <begin position="152"/>
        <end position="241"/>
    </location>
</feature>
<feature type="transmembrane region" description="Helical" evidence="11">
    <location>
        <begin position="20"/>
        <end position="42"/>
    </location>
</feature>
<evidence type="ECO:0000256" key="7">
    <source>
        <dbReference type="ARBA" id="ARBA00022927"/>
    </source>
</evidence>